<keyword evidence="4" id="KW-0217">Developmental protein</keyword>
<comment type="similarity">
    <text evidence="3">Belongs to the hedgehog family.</text>
</comment>
<evidence type="ECO:0000256" key="10">
    <source>
        <dbReference type="ARBA" id="ARBA00022737"/>
    </source>
</evidence>
<keyword evidence="7" id="KW-0645">Protease</keyword>
<evidence type="ECO:0000256" key="11">
    <source>
        <dbReference type="ARBA" id="ARBA00022801"/>
    </source>
</evidence>
<accession>A0A6S7FZX7</accession>
<dbReference type="GO" id="GO:0007267">
    <property type="term" value="P:cell-cell signaling"/>
    <property type="evidence" value="ECO:0007669"/>
    <property type="project" value="InterPro"/>
</dbReference>
<dbReference type="FunFam" id="3.40.50.410:FF:000004">
    <property type="entry name" value="collagen alpha-6(VI) chain"/>
    <property type="match status" value="1"/>
</dbReference>
<keyword evidence="9" id="KW-0732">Signal</keyword>
<sequence length="356" mass="39496">MQAPVFLLVLLFVGIVNSQNPPSRLNHRQSFPTGGENKVCGQIRDVIPRNSGRFRKILIRNTNDEAQYENEDCRRMTARAKSKLDILASRVRTEWSGKAVRVLQAWTDQVNTNDPLSLHYEGRSVRLRISDGDRGKLSRLAGLAIEAGFDWVEYTNVDYIRASVIPDVCQTSVDLVFLLDGSGSVRANNFGKVKEFVKKVVDFFNIGTTGTHIGVVQFSTKPVTEFNLIRHFTKSGMKNAVDRIPYRRGYTYTADALNHLRSKIFTPPAGMRTDAGIPKVLVLITDGRSQGASVRPPAEALKNIGISIFSIGVGSGISVSQLKEIASDPDSDYVFQRTFDNLIARWVDQLSAVSCS</sequence>
<keyword evidence="15" id="KW-0325">Glycoprotein</keyword>
<dbReference type="InterPro" id="IPR002035">
    <property type="entry name" value="VWF_A"/>
</dbReference>
<keyword evidence="5" id="KW-1003">Cell membrane</keyword>
<dbReference type="Pfam" id="PF01085">
    <property type="entry name" value="HH_signal"/>
    <property type="match status" value="1"/>
</dbReference>
<keyword evidence="12" id="KW-0068">Autocatalytic cleavage</keyword>
<evidence type="ECO:0000256" key="7">
    <source>
        <dbReference type="ARBA" id="ARBA00022670"/>
    </source>
</evidence>
<evidence type="ECO:0000313" key="17">
    <source>
        <dbReference type="Proteomes" id="UP001152795"/>
    </source>
</evidence>
<dbReference type="GO" id="GO:0006508">
    <property type="term" value="P:proteolysis"/>
    <property type="evidence" value="ECO:0007669"/>
    <property type="project" value="UniProtKB-KW"/>
</dbReference>
<keyword evidence="10" id="KW-0677">Repeat</keyword>
<dbReference type="GO" id="GO:0005576">
    <property type="term" value="C:extracellular region"/>
    <property type="evidence" value="ECO:0007669"/>
    <property type="project" value="UniProtKB-SubCell"/>
</dbReference>
<dbReference type="InterPro" id="IPR050525">
    <property type="entry name" value="ECM_Assembly_Org"/>
</dbReference>
<name>A0A6S7FZX7_PARCT</name>
<evidence type="ECO:0000256" key="6">
    <source>
        <dbReference type="ARBA" id="ARBA00022525"/>
    </source>
</evidence>
<dbReference type="GO" id="GO:0046872">
    <property type="term" value="F:metal ion binding"/>
    <property type="evidence" value="ECO:0007669"/>
    <property type="project" value="UniProtKB-KW"/>
</dbReference>
<gene>
    <name evidence="16" type="ORF">PACLA_8A089398</name>
</gene>
<evidence type="ECO:0000256" key="9">
    <source>
        <dbReference type="ARBA" id="ARBA00022729"/>
    </source>
</evidence>
<dbReference type="PRINTS" id="PR00453">
    <property type="entry name" value="VWFADOMAIN"/>
</dbReference>
<keyword evidence="11" id="KW-0378">Hydrolase</keyword>
<dbReference type="SUPFAM" id="SSF53300">
    <property type="entry name" value="vWA-like"/>
    <property type="match status" value="1"/>
</dbReference>
<keyword evidence="6" id="KW-0964">Secreted</keyword>
<evidence type="ECO:0000256" key="12">
    <source>
        <dbReference type="ARBA" id="ARBA00022813"/>
    </source>
</evidence>
<evidence type="ECO:0000256" key="13">
    <source>
        <dbReference type="ARBA" id="ARBA00022837"/>
    </source>
</evidence>
<dbReference type="AlphaFoldDB" id="A0A6S7FZX7"/>
<evidence type="ECO:0000256" key="3">
    <source>
        <dbReference type="ARBA" id="ARBA00010649"/>
    </source>
</evidence>
<evidence type="ECO:0000313" key="16">
    <source>
        <dbReference type="EMBL" id="CAB3986054.1"/>
    </source>
</evidence>
<evidence type="ECO:0000256" key="2">
    <source>
        <dbReference type="ARBA" id="ARBA00004613"/>
    </source>
</evidence>
<dbReference type="InterPro" id="IPR001657">
    <property type="entry name" value="Hedgehog"/>
</dbReference>
<dbReference type="InterPro" id="IPR036465">
    <property type="entry name" value="vWFA_dom_sf"/>
</dbReference>
<evidence type="ECO:0000256" key="1">
    <source>
        <dbReference type="ARBA" id="ARBA00004236"/>
    </source>
</evidence>
<proteinExistence type="inferred from homology"/>
<evidence type="ECO:0000256" key="15">
    <source>
        <dbReference type="ARBA" id="ARBA00023180"/>
    </source>
</evidence>
<dbReference type="Proteomes" id="UP001152795">
    <property type="component" value="Unassembled WGS sequence"/>
</dbReference>
<evidence type="ECO:0000256" key="4">
    <source>
        <dbReference type="ARBA" id="ARBA00022473"/>
    </source>
</evidence>
<feature type="non-terminal residue" evidence="16">
    <location>
        <position position="356"/>
    </location>
</feature>
<dbReference type="GO" id="GO:0008233">
    <property type="term" value="F:peptidase activity"/>
    <property type="evidence" value="ECO:0007669"/>
    <property type="project" value="UniProtKB-KW"/>
</dbReference>
<evidence type="ECO:0000256" key="5">
    <source>
        <dbReference type="ARBA" id="ARBA00022475"/>
    </source>
</evidence>
<comment type="caution">
    <text evidence="16">The sequence shown here is derived from an EMBL/GenBank/DDBJ whole genome shotgun (WGS) entry which is preliminary data.</text>
</comment>
<protein>
    <submittedName>
        <fullName evidence="16">Protocadherin Fat 4-like</fullName>
    </submittedName>
</protein>
<dbReference type="Gene3D" id="3.30.1380.10">
    <property type="match status" value="1"/>
</dbReference>
<dbReference type="CDD" id="cd01472">
    <property type="entry name" value="vWA_collagen"/>
    <property type="match status" value="1"/>
</dbReference>
<dbReference type="InterPro" id="IPR000320">
    <property type="entry name" value="Hedgehog_signalling_dom"/>
</dbReference>
<dbReference type="InterPro" id="IPR009045">
    <property type="entry name" value="Zn_M74/Hedgehog-like"/>
</dbReference>
<keyword evidence="8" id="KW-0479">Metal-binding</keyword>
<keyword evidence="13" id="KW-0106">Calcium</keyword>
<dbReference type="GO" id="GO:0005886">
    <property type="term" value="C:plasma membrane"/>
    <property type="evidence" value="ECO:0007669"/>
    <property type="project" value="UniProtKB-SubCell"/>
</dbReference>
<dbReference type="OrthoDB" id="5986843at2759"/>
<evidence type="ECO:0000256" key="8">
    <source>
        <dbReference type="ARBA" id="ARBA00022723"/>
    </source>
</evidence>
<comment type="subcellular location">
    <subcellularLocation>
        <location evidence="1">Cell membrane</location>
    </subcellularLocation>
    <subcellularLocation>
        <location evidence="2">Secreted</location>
    </subcellularLocation>
</comment>
<keyword evidence="17" id="KW-1185">Reference proteome</keyword>
<evidence type="ECO:0000256" key="14">
    <source>
        <dbReference type="ARBA" id="ARBA00023136"/>
    </source>
</evidence>
<keyword evidence="14" id="KW-0472">Membrane</keyword>
<dbReference type="PRINTS" id="PR00632">
    <property type="entry name" value="SONICHHOG"/>
</dbReference>
<dbReference type="EMBL" id="CACRXK020000957">
    <property type="protein sequence ID" value="CAB3986054.1"/>
    <property type="molecule type" value="Genomic_DNA"/>
</dbReference>
<dbReference type="PANTHER" id="PTHR24020">
    <property type="entry name" value="COLLAGEN ALPHA"/>
    <property type="match status" value="1"/>
</dbReference>
<dbReference type="Pfam" id="PF00092">
    <property type="entry name" value="VWA"/>
    <property type="match status" value="1"/>
</dbReference>
<dbReference type="PANTHER" id="PTHR24020:SF20">
    <property type="entry name" value="PH DOMAIN-CONTAINING PROTEIN"/>
    <property type="match status" value="1"/>
</dbReference>
<dbReference type="Gene3D" id="3.40.50.410">
    <property type="entry name" value="von Willebrand factor, type A domain"/>
    <property type="match status" value="1"/>
</dbReference>
<organism evidence="16 17">
    <name type="scientific">Paramuricea clavata</name>
    <name type="common">Red gorgonian</name>
    <name type="synonym">Violescent sea-whip</name>
    <dbReference type="NCBI Taxonomy" id="317549"/>
    <lineage>
        <taxon>Eukaryota</taxon>
        <taxon>Metazoa</taxon>
        <taxon>Cnidaria</taxon>
        <taxon>Anthozoa</taxon>
        <taxon>Octocorallia</taxon>
        <taxon>Malacalcyonacea</taxon>
        <taxon>Plexauridae</taxon>
        <taxon>Paramuricea</taxon>
    </lineage>
</organism>
<dbReference type="SMART" id="SM00327">
    <property type="entry name" value="VWA"/>
    <property type="match status" value="1"/>
</dbReference>
<dbReference type="SUPFAM" id="SSF55166">
    <property type="entry name" value="Hedgehog/DD-peptidase"/>
    <property type="match status" value="1"/>
</dbReference>
<dbReference type="PROSITE" id="PS50234">
    <property type="entry name" value="VWFA"/>
    <property type="match status" value="1"/>
</dbReference>
<reference evidence="16" key="1">
    <citation type="submission" date="2020-04" db="EMBL/GenBank/DDBJ databases">
        <authorList>
            <person name="Alioto T."/>
            <person name="Alioto T."/>
            <person name="Gomez Garrido J."/>
        </authorList>
    </citation>
    <scope>NUCLEOTIDE SEQUENCE</scope>
    <source>
        <strain evidence="16">A484AB</strain>
    </source>
</reference>